<gene>
    <name evidence="1" type="ORF">BECKLFY1418A_GA0070994_101327</name>
</gene>
<organism evidence="1">
    <name type="scientific">Candidatus Kentrum sp. LFY</name>
    <dbReference type="NCBI Taxonomy" id="2126342"/>
    <lineage>
        <taxon>Bacteria</taxon>
        <taxon>Pseudomonadati</taxon>
        <taxon>Pseudomonadota</taxon>
        <taxon>Gammaproteobacteria</taxon>
        <taxon>Candidatus Kentrum</taxon>
    </lineage>
</organism>
<name>A0A450UE46_9GAMM</name>
<reference evidence="1" key="1">
    <citation type="submission" date="2019-02" db="EMBL/GenBank/DDBJ databases">
        <authorList>
            <person name="Gruber-Vodicka R. H."/>
            <person name="Seah K. B. B."/>
        </authorList>
    </citation>
    <scope>NUCLEOTIDE SEQUENCE</scope>
    <source>
        <strain evidence="1">BECK_M6</strain>
    </source>
</reference>
<accession>A0A450UE46</accession>
<proteinExistence type="predicted"/>
<protein>
    <submittedName>
        <fullName evidence="1">Mu-like prophage FluMu protein gp41</fullName>
    </submittedName>
</protein>
<dbReference type="AlphaFoldDB" id="A0A450UE46"/>
<dbReference type="EMBL" id="CAADFH010000013">
    <property type="protein sequence ID" value="VFJ90822.1"/>
    <property type="molecule type" value="Genomic_DNA"/>
</dbReference>
<sequence>MNTMNLEHHISFGKITIDRLDFRDYATAGDYLAFDTQGAVATRHTLIASMTGQDRVVIERLHGMDYLRAEKMADDLIGECEKQYQEFLESGNQKKKWPESS</sequence>
<evidence type="ECO:0000313" key="1">
    <source>
        <dbReference type="EMBL" id="VFJ90822.1"/>
    </source>
</evidence>